<accession>A0AAU7ZJ65</accession>
<proteinExistence type="predicted"/>
<evidence type="ECO:0000313" key="3">
    <source>
        <dbReference type="EMBL" id="XCB31239.1"/>
    </source>
</evidence>
<dbReference type="KEGG" id="tpsc:RBB77_12270"/>
<dbReference type="InterPro" id="IPR037923">
    <property type="entry name" value="HTH-like"/>
</dbReference>
<dbReference type="RefSeq" id="WP_353062081.1">
    <property type="nucleotide sequence ID" value="NZ_CP132942.1"/>
</dbReference>
<keyword evidence="1" id="KW-0238">DNA-binding</keyword>
<protein>
    <submittedName>
        <fullName evidence="3">AraC family ligand binding domain-containing protein</fullName>
    </submittedName>
</protein>
<dbReference type="GO" id="GO:0006355">
    <property type="term" value="P:regulation of DNA-templated transcription"/>
    <property type="evidence" value="ECO:0007669"/>
    <property type="project" value="InterPro"/>
</dbReference>
<gene>
    <name evidence="3" type="ORF">RBB77_12270</name>
</gene>
<dbReference type="EMBL" id="CP132942">
    <property type="protein sequence ID" value="XCB31239.1"/>
    <property type="molecule type" value="Genomic_DNA"/>
</dbReference>
<name>A0AAU7ZJ65_9BACT</name>
<sequence length="90" mass="10404">MTTRSEEWVRLYRLKSPYEAEMVHAHYVEHRFVRHSPEHLVIGLVEEGVQHYTYQGAGHTTPPGETFFVNGDEPHTGKSATTDGYLYRTL</sequence>
<dbReference type="InterPro" id="IPR003313">
    <property type="entry name" value="AraC-bd"/>
</dbReference>
<dbReference type="Pfam" id="PF02311">
    <property type="entry name" value="AraC_binding"/>
    <property type="match status" value="1"/>
</dbReference>
<dbReference type="SUPFAM" id="SSF51215">
    <property type="entry name" value="Regulatory protein AraC"/>
    <property type="match status" value="1"/>
</dbReference>
<dbReference type="GO" id="GO:0003677">
    <property type="term" value="F:DNA binding"/>
    <property type="evidence" value="ECO:0007669"/>
    <property type="project" value="UniProtKB-KW"/>
</dbReference>
<reference evidence="3" key="2">
    <citation type="journal article" date="2024" name="Environ. Microbiol.">
        <title>Genome analysis and description of Tunturibacter gen. nov. expands the diversity of Terriglobia in tundra soils.</title>
        <authorList>
            <person name="Messyasz A."/>
            <person name="Mannisto M.K."/>
            <person name="Kerkhof L.J."/>
            <person name="Haggblom M.M."/>
        </authorList>
    </citation>
    <scope>NUCLEOTIDE SEQUENCE</scope>
    <source>
        <strain evidence="3">X5P6</strain>
    </source>
</reference>
<dbReference type="AlphaFoldDB" id="A0AAU7ZJ65"/>
<feature type="domain" description="AraC-type arabinose-binding/dimerisation" evidence="2">
    <location>
        <begin position="23"/>
        <end position="90"/>
    </location>
</feature>
<evidence type="ECO:0000259" key="2">
    <source>
        <dbReference type="Pfam" id="PF02311"/>
    </source>
</evidence>
<evidence type="ECO:0000256" key="1">
    <source>
        <dbReference type="ARBA" id="ARBA00023125"/>
    </source>
</evidence>
<organism evidence="3">
    <name type="scientific">Tunturiibacter psychrotolerans</name>
    <dbReference type="NCBI Taxonomy" id="3069686"/>
    <lineage>
        <taxon>Bacteria</taxon>
        <taxon>Pseudomonadati</taxon>
        <taxon>Acidobacteriota</taxon>
        <taxon>Terriglobia</taxon>
        <taxon>Terriglobales</taxon>
        <taxon>Acidobacteriaceae</taxon>
        <taxon>Tunturiibacter</taxon>
    </lineage>
</organism>
<reference evidence="3" key="1">
    <citation type="submission" date="2023-08" db="EMBL/GenBank/DDBJ databases">
        <authorList>
            <person name="Messyasz A."/>
            <person name="Mannisto M.K."/>
            <person name="Kerkhof L.J."/>
            <person name="Haggblom M."/>
        </authorList>
    </citation>
    <scope>NUCLEOTIDE SEQUENCE</scope>
    <source>
        <strain evidence="3">X5P6</strain>
    </source>
</reference>